<proteinExistence type="predicted"/>
<sequence length="410" mass="44987">MSSTRQLPLPSFVAPPAINRGQSHPGTKASASGLSSMQLLGSGQPARSTLQIAEYSYVAGKTRISTNLLSSAQEAVVVPLKLSSCLFIAVASHSFSKPPHALPPEQPRASRTCSMFSRITTAQPANHGTEVANSPVHYARSARETHSDTVEQTFPSFRNLRAVGAMEIRQSLLPCAIPCPTSPVDNCTVHYWEYFSGRKTFPPERSAIHINRSTRTVSFHPFPHNTGYINPGSQKAVFVAQTRLGYIQVLFQLPKVTVRLSNGAPNRPGRGCLPLQLRKVTFKSLLALAVAQGDLSPNKKMRTYLLPLQLRAERAPLWALPASYALDVFATQDGPSASYWIPVARFSKRRPSSDAIPYQTPPKRQRQRQRAERSAVARAINDSSVSLKCGPSASRETLAHRLYHPRPHSL</sequence>
<protein>
    <submittedName>
        <fullName evidence="2">Uncharacterized protein</fullName>
    </submittedName>
</protein>
<reference evidence="2" key="1">
    <citation type="journal article" date="2020" name="Stud. Mycol.">
        <title>101 Dothideomycetes genomes: a test case for predicting lifestyles and emergence of pathogens.</title>
        <authorList>
            <person name="Haridas S."/>
            <person name="Albert R."/>
            <person name="Binder M."/>
            <person name="Bloem J."/>
            <person name="Labutti K."/>
            <person name="Salamov A."/>
            <person name="Andreopoulos B."/>
            <person name="Baker S."/>
            <person name="Barry K."/>
            <person name="Bills G."/>
            <person name="Bluhm B."/>
            <person name="Cannon C."/>
            <person name="Castanera R."/>
            <person name="Culley D."/>
            <person name="Daum C."/>
            <person name="Ezra D."/>
            <person name="Gonzalez J."/>
            <person name="Henrissat B."/>
            <person name="Kuo A."/>
            <person name="Liang C."/>
            <person name="Lipzen A."/>
            <person name="Lutzoni F."/>
            <person name="Magnuson J."/>
            <person name="Mondo S."/>
            <person name="Nolan M."/>
            <person name="Ohm R."/>
            <person name="Pangilinan J."/>
            <person name="Park H.-J."/>
            <person name="Ramirez L."/>
            <person name="Alfaro M."/>
            <person name="Sun H."/>
            <person name="Tritt A."/>
            <person name="Yoshinaga Y."/>
            <person name="Zwiers L.-H."/>
            <person name="Turgeon B."/>
            <person name="Goodwin S."/>
            <person name="Spatafora J."/>
            <person name="Crous P."/>
            <person name="Grigoriev I."/>
        </authorList>
    </citation>
    <scope>NUCLEOTIDE SEQUENCE</scope>
    <source>
        <strain evidence="2">CBS 379.55</strain>
    </source>
</reference>
<feature type="region of interest" description="Disordered" evidence="1">
    <location>
        <begin position="1"/>
        <end position="40"/>
    </location>
</feature>
<feature type="region of interest" description="Disordered" evidence="1">
    <location>
        <begin position="351"/>
        <end position="374"/>
    </location>
</feature>
<dbReference type="EMBL" id="ML986484">
    <property type="protein sequence ID" value="KAF2280776.1"/>
    <property type="molecule type" value="Genomic_DNA"/>
</dbReference>
<accession>A0A6A6JYE9</accession>
<gene>
    <name evidence="2" type="ORF">EI97DRAFT_438224</name>
</gene>
<dbReference type="Proteomes" id="UP000800097">
    <property type="component" value="Unassembled WGS sequence"/>
</dbReference>
<organism evidence="2 3">
    <name type="scientific">Westerdykella ornata</name>
    <dbReference type="NCBI Taxonomy" id="318751"/>
    <lineage>
        <taxon>Eukaryota</taxon>
        <taxon>Fungi</taxon>
        <taxon>Dikarya</taxon>
        <taxon>Ascomycota</taxon>
        <taxon>Pezizomycotina</taxon>
        <taxon>Dothideomycetes</taxon>
        <taxon>Pleosporomycetidae</taxon>
        <taxon>Pleosporales</taxon>
        <taxon>Sporormiaceae</taxon>
        <taxon>Westerdykella</taxon>
    </lineage>
</organism>
<dbReference type="OrthoDB" id="21470at2759"/>
<evidence type="ECO:0000256" key="1">
    <source>
        <dbReference type="SAM" id="MobiDB-lite"/>
    </source>
</evidence>
<keyword evidence="3" id="KW-1185">Reference proteome</keyword>
<dbReference type="RefSeq" id="XP_033658313.1">
    <property type="nucleotide sequence ID" value="XM_033799483.1"/>
</dbReference>
<name>A0A6A6JYE9_WESOR</name>
<dbReference type="AlphaFoldDB" id="A0A6A6JYE9"/>
<evidence type="ECO:0000313" key="3">
    <source>
        <dbReference type="Proteomes" id="UP000800097"/>
    </source>
</evidence>
<evidence type="ECO:0000313" key="2">
    <source>
        <dbReference type="EMBL" id="KAF2280776.1"/>
    </source>
</evidence>
<dbReference type="GeneID" id="54552658"/>
<feature type="compositionally biased region" description="Low complexity" evidence="1">
    <location>
        <begin position="29"/>
        <end position="40"/>
    </location>
</feature>